<comment type="caution">
    <text evidence="1">The sequence shown here is derived from an EMBL/GenBank/DDBJ whole genome shotgun (WGS) entry which is preliminary data.</text>
</comment>
<gene>
    <name evidence="1" type="ORF">SASPL_142211</name>
</gene>
<dbReference type="AlphaFoldDB" id="A0A8X8Z977"/>
<reference evidence="1" key="2">
    <citation type="submission" date="2020-08" db="EMBL/GenBank/DDBJ databases">
        <title>Plant Genome Project.</title>
        <authorList>
            <person name="Zhang R.-G."/>
        </authorList>
    </citation>
    <scope>NUCLEOTIDE SEQUENCE</scope>
    <source>
        <strain evidence="1">Huo1</strain>
        <tissue evidence="1">Leaf</tissue>
    </source>
</reference>
<dbReference type="EMBL" id="PNBA02000016">
    <property type="protein sequence ID" value="KAG6396073.1"/>
    <property type="molecule type" value="Genomic_DNA"/>
</dbReference>
<evidence type="ECO:0000313" key="2">
    <source>
        <dbReference type="Proteomes" id="UP000298416"/>
    </source>
</evidence>
<keyword evidence="2" id="KW-1185">Reference proteome</keyword>
<proteinExistence type="predicted"/>
<name>A0A8X8Z977_SALSN</name>
<evidence type="ECO:0000313" key="1">
    <source>
        <dbReference type="EMBL" id="KAG6396073.1"/>
    </source>
</evidence>
<dbReference type="Proteomes" id="UP000298416">
    <property type="component" value="Unassembled WGS sequence"/>
</dbReference>
<accession>A0A8X8Z977</accession>
<reference evidence="1" key="1">
    <citation type="submission" date="2018-01" db="EMBL/GenBank/DDBJ databases">
        <authorList>
            <person name="Mao J.F."/>
        </authorList>
    </citation>
    <scope>NUCLEOTIDE SEQUENCE</scope>
    <source>
        <strain evidence="1">Huo1</strain>
        <tissue evidence="1">Leaf</tissue>
    </source>
</reference>
<protein>
    <submittedName>
        <fullName evidence="1">Uncharacterized protein</fullName>
    </submittedName>
</protein>
<sequence length="113" mass="12282">MLPNVGLLTLCGFVIIYEWVYMNSPVFVGKLCLHRGQVSLCLSRVSIPSAWTQWLQSEIVARCSPTSYSLRQMGQPPSVPSSLVQVSTTIPAALGCVTGGTETELVPTKQNKK</sequence>
<organism evidence="1">
    <name type="scientific">Salvia splendens</name>
    <name type="common">Scarlet sage</name>
    <dbReference type="NCBI Taxonomy" id="180675"/>
    <lineage>
        <taxon>Eukaryota</taxon>
        <taxon>Viridiplantae</taxon>
        <taxon>Streptophyta</taxon>
        <taxon>Embryophyta</taxon>
        <taxon>Tracheophyta</taxon>
        <taxon>Spermatophyta</taxon>
        <taxon>Magnoliopsida</taxon>
        <taxon>eudicotyledons</taxon>
        <taxon>Gunneridae</taxon>
        <taxon>Pentapetalae</taxon>
        <taxon>asterids</taxon>
        <taxon>lamiids</taxon>
        <taxon>Lamiales</taxon>
        <taxon>Lamiaceae</taxon>
        <taxon>Nepetoideae</taxon>
        <taxon>Mentheae</taxon>
        <taxon>Salviinae</taxon>
        <taxon>Salvia</taxon>
        <taxon>Salvia subgen. Calosphace</taxon>
        <taxon>core Calosphace</taxon>
    </lineage>
</organism>